<proteinExistence type="predicted"/>
<protein>
    <submittedName>
        <fullName evidence="1">Uncharacterized protein</fullName>
    </submittedName>
</protein>
<dbReference type="EMBL" id="PCSB01000066">
    <property type="protein sequence ID" value="PIP31517.1"/>
    <property type="molecule type" value="Genomic_DNA"/>
</dbReference>
<organism evidence="1 2">
    <name type="scientific">bacterium (Candidatus Gribaldobacteria) CG23_combo_of_CG06-09_8_20_14_all_37_87_8</name>
    <dbReference type="NCBI Taxonomy" id="2014278"/>
    <lineage>
        <taxon>Bacteria</taxon>
        <taxon>Candidatus Gribaldobacteria</taxon>
    </lineage>
</organism>
<accession>A0A2G9ZEE7</accession>
<dbReference type="Proteomes" id="UP000230447">
    <property type="component" value="Unassembled WGS sequence"/>
</dbReference>
<comment type="caution">
    <text evidence="1">The sequence shown here is derived from an EMBL/GenBank/DDBJ whole genome shotgun (WGS) entry which is preliminary data.</text>
</comment>
<dbReference type="AlphaFoldDB" id="A0A2G9ZEE7"/>
<gene>
    <name evidence="1" type="ORF">COX24_03195</name>
</gene>
<evidence type="ECO:0000313" key="2">
    <source>
        <dbReference type="Proteomes" id="UP000230447"/>
    </source>
</evidence>
<name>A0A2G9ZEE7_9BACT</name>
<reference evidence="1 2" key="1">
    <citation type="submission" date="2017-09" db="EMBL/GenBank/DDBJ databases">
        <title>Depth-based differentiation of microbial function through sediment-hosted aquifers and enrichment of novel symbionts in the deep terrestrial subsurface.</title>
        <authorList>
            <person name="Probst A.J."/>
            <person name="Ladd B."/>
            <person name="Jarett J.K."/>
            <person name="Geller-Mcgrath D.E."/>
            <person name="Sieber C.M."/>
            <person name="Emerson J.B."/>
            <person name="Anantharaman K."/>
            <person name="Thomas B.C."/>
            <person name="Malmstrom R."/>
            <person name="Stieglmeier M."/>
            <person name="Klingl A."/>
            <person name="Woyke T."/>
            <person name="Ryan C.M."/>
            <person name="Banfield J.F."/>
        </authorList>
    </citation>
    <scope>NUCLEOTIDE SEQUENCE [LARGE SCALE GENOMIC DNA]</scope>
    <source>
        <strain evidence="1">CG23_combo_of_CG06-09_8_20_14_all_37_87_8</strain>
    </source>
</reference>
<evidence type="ECO:0000313" key="1">
    <source>
        <dbReference type="EMBL" id="PIP31517.1"/>
    </source>
</evidence>
<sequence>MKARIIFAPDVQGGWLGIKIGSAKAIGGHCKNLLGSFWEVSQEFSNLGLHLKRIKSFSKTCIWIFS</sequence>